<gene>
    <name evidence="1" type="ORF">METZ01_LOCUS352144</name>
</gene>
<name>A0A382RPE0_9ZZZZ</name>
<accession>A0A382RPE0</accession>
<dbReference type="EMBL" id="UINC01123067">
    <property type="protein sequence ID" value="SVC99290.1"/>
    <property type="molecule type" value="Genomic_DNA"/>
</dbReference>
<evidence type="ECO:0000313" key="1">
    <source>
        <dbReference type="EMBL" id="SVC99290.1"/>
    </source>
</evidence>
<protein>
    <submittedName>
        <fullName evidence="1">Uncharacterized protein</fullName>
    </submittedName>
</protein>
<proteinExistence type="predicted"/>
<sequence length="54" mass="5807">MRQSTGDDGMLTLETLAVELEKEGYDNPSAEQAIGQAELGGILVRAGPDSWSWL</sequence>
<reference evidence="1" key="1">
    <citation type="submission" date="2018-05" db="EMBL/GenBank/DDBJ databases">
        <authorList>
            <person name="Lanie J.A."/>
            <person name="Ng W.-L."/>
            <person name="Kazmierczak K.M."/>
            <person name="Andrzejewski T.M."/>
            <person name="Davidsen T.M."/>
            <person name="Wayne K.J."/>
            <person name="Tettelin H."/>
            <person name="Glass J.I."/>
            <person name="Rusch D."/>
            <person name="Podicherti R."/>
            <person name="Tsui H.-C.T."/>
            <person name="Winkler M.E."/>
        </authorList>
    </citation>
    <scope>NUCLEOTIDE SEQUENCE</scope>
</reference>
<organism evidence="1">
    <name type="scientific">marine metagenome</name>
    <dbReference type="NCBI Taxonomy" id="408172"/>
    <lineage>
        <taxon>unclassified sequences</taxon>
        <taxon>metagenomes</taxon>
        <taxon>ecological metagenomes</taxon>
    </lineage>
</organism>
<dbReference type="AlphaFoldDB" id="A0A382RPE0"/>